<evidence type="ECO:0000313" key="3">
    <source>
        <dbReference type="Proteomes" id="UP000235363"/>
    </source>
</evidence>
<feature type="domain" description="SAV-6107-like HEPN" evidence="1">
    <location>
        <begin position="36"/>
        <end position="129"/>
    </location>
</feature>
<dbReference type="InterPro" id="IPR040891">
    <property type="entry name" value="HEPN_SAV_6107"/>
</dbReference>
<name>A0A2N6SWJ8_9CORY</name>
<evidence type="ECO:0000259" key="1">
    <source>
        <dbReference type="Pfam" id="PF18726"/>
    </source>
</evidence>
<dbReference type="AlphaFoldDB" id="A0A2N6SWJ8"/>
<dbReference type="RefSeq" id="WP_102214307.1">
    <property type="nucleotide sequence ID" value="NZ_PNHF01000029.1"/>
</dbReference>
<sequence length="139" mass="15042">MARIGNGRSAVVAPSGLSPQAVTFLGRASSLLSQARVAAPADRLDLSYQAALRVAGAVLAANPGRRRKEDHSAWARIHRHAPEYSGWAVRFEAFSRQWEDVRLGLARGVDELEARRVQAMAADFLAEVEADFGMLSDVA</sequence>
<dbReference type="Pfam" id="PF18726">
    <property type="entry name" value="HEPN_SAV_6107"/>
    <property type="match status" value="1"/>
</dbReference>
<dbReference type="EMBL" id="PNHF01000029">
    <property type="protein sequence ID" value="PMC61440.1"/>
    <property type="molecule type" value="Genomic_DNA"/>
</dbReference>
<dbReference type="Proteomes" id="UP000235363">
    <property type="component" value="Unassembled WGS sequence"/>
</dbReference>
<comment type="caution">
    <text evidence="2">The sequence shown here is derived from an EMBL/GenBank/DDBJ whole genome shotgun (WGS) entry which is preliminary data.</text>
</comment>
<evidence type="ECO:0000313" key="2">
    <source>
        <dbReference type="EMBL" id="PMC61440.1"/>
    </source>
</evidence>
<protein>
    <recommendedName>
        <fullName evidence="1">SAV-6107-like HEPN domain-containing protein</fullName>
    </recommendedName>
</protein>
<gene>
    <name evidence="2" type="ORF">CJ204_11100</name>
</gene>
<dbReference type="STRING" id="1725.WU86_01915"/>
<organism evidence="2 3">
    <name type="scientific">Corynebacterium xerosis</name>
    <dbReference type="NCBI Taxonomy" id="1725"/>
    <lineage>
        <taxon>Bacteria</taxon>
        <taxon>Bacillati</taxon>
        <taxon>Actinomycetota</taxon>
        <taxon>Actinomycetes</taxon>
        <taxon>Mycobacteriales</taxon>
        <taxon>Corynebacteriaceae</taxon>
        <taxon>Corynebacterium</taxon>
    </lineage>
</organism>
<proteinExistence type="predicted"/>
<accession>A0A2N6SWJ8</accession>
<reference evidence="2 3" key="1">
    <citation type="submission" date="2017-09" db="EMBL/GenBank/DDBJ databases">
        <title>Bacterial strain isolated from the female urinary microbiota.</title>
        <authorList>
            <person name="Thomas-White K."/>
            <person name="Kumar N."/>
            <person name="Forster S."/>
            <person name="Putonti C."/>
            <person name="Lawley T."/>
            <person name="Wolfe A.J."/>
        </authorList>
    </citation>
    <scope>NUCLEOTIDE SEQUENCE [LARGE SCALE GENOMIC DNA]</scope>
    <source>
        <strain evidence="2 3">UMB0908</strain>
    </source>
</reference>